<keyword evidence="7" id="KW-0547">Nucleotide-binding</keyword>
<dbReference type="InterPro" id="IPR000719">
    <property type="entry name" value="Prot_kinase_dom"/>
</dbReference>
<evidence type="ECO:0000256" key="5">
    <source>
        <dbReference type="ARBA" id="ARBA00022618"/>
    </source>
</evidence>
<dbReference type="Pfam" id="PF00069">
    <property type="entry name" value="Pkinase"/>
    <property type="match status" value="1"/>
</dbReference>
<evidence type="ECO:0000313" key="18">
    <source>
        <dbReference type="Proteomes" id="UP000270094"/>
    </source>
</evidence>
<dbReference type="GO" id="GO:0008353">
    <property type="term" value="F:RNA polymerase II CTD heptapeptide repeat kinase activity"/>
    <property type="evidence" value="ECO:0007669"/>
    <property type="project" value="UniProtKB-EC"/>
</dbReference>
<dbReference type="OrthoDB" id="1732493at2759"/>
<comment type="catalytic activity">
    <reaction evidence="15">
        <text>[DNA-directed RNA polymerase] + ATP = phospho-[DNA-directed RNA polymerase] + ADP + H(+)</text>
        <dbReference type="Rhea" id="RHEA:10216"/>
        <dbReference type="Rhea" id="RHEA-COMP:11321"/>
        <dbReference type="Rhea" id="RHEA-COMP:11322"/>
        <dbReference type="ChEBI" id="CHEBI:15378"/>
        <dbReference type="ChEBI" id="CHEBI:30616"/>
        <dbReference type="ChEBI" id="CHEBI:43176"/>
        <dbReference type="ChEBI" id="CHEBI:68546"/>
        <dbReference type="ChEBI" id="CHEBI:456216"/>
        <dbReference type="EC" id="2.7.11.23"/>
    </reaction>
</comment>
<evidence type="ECO:0000256" key="9">
    <source>
        <dbReference type="ARBA" id="ARBA00022777"/>
    </source>
</evidence>
<evidence type="ECO:0000313" key="17">
    <source>
        <dbReference type="EMBL" id="VDM71961.1"/>
    </source>
</evidence>
<keyword evidence="18" id="KW-1185">Reference proteome</keyword>
<keyword evidence="5" id="KW-0132">Cell division</keyword>
<comment type="catalytic activity">
    <reaction evidence="14">
        <text>L-seryl-[protein] + ATP = O-phospho-L-seryl-[protein] + ADP + H(+)</text>
        <dbReference type="Rhea" id="RHEA:17989"/>
        <dbReference type="Rhea" id="RHEA-COMP:9863"/>
        <dbReference type="Rhea" id="RHEA-COMP:11604"/>
        <dbReference type="ChEBI" id="CHEBI:15378"/>
        <dbReference type="ChEBI" id="CHEBI:29999"/>
        <dbReference type="ChEBI" id="CHEBI:30616"/>
        <dbReference type="ChEBI" id="CHEBI:83421"/>
        <dbReference type="ChEBI" id="CHEBI:456216"/>
        <dbReference type="EC" id="2.7.11.22"/>
    </reaction>
</comment>
<dbReference type="FunFam" id="1.10.510.10:FF:000611">
    <property type="entry name" value="CMGC family protein kinase"/>
    <property type="match status" value="1"/>
</dbReference>
<dbReference type="AlphaFoldDB" id="A0A3P7IFI8"/>
<evidence type="ECO:0000256" key="12">
    <source>
        <dbReference type="ARBA" id="ARBA00023306"/>
    </source>
</evidence>
<dbReference type="SUPFAM" id="SSF56112">
    <property type="entry name" value="Protein kinase-like (PK-like)"/>
    <property type="match status" value="1"/>
</dbReference>
<dbReference type="SMART" id="SM00220">
    <property type="entry name" value="S_TKc"/>
    <property type="match status" value="1"/>
</dbReference>
<comment type="subcellular location">
    <subcellularLocation>
        <location evidence="1">Nucleus</location>
    </subcellularLocation>
</comment>
<keyword evidence="11" id="KW-0539">Nucleus</keyword>
<comment type="similarity">
    <text evidence="2">Belongs to the protein kinase superfamily. CMGC Ser/Thr protein kinase family. CDC2/CDKX subfamily.</text>
</comment>
<evidence type="ECO:0000256" key="11">
    <source>
        <dbReference type="ARBA" id="ARBA00023242"/>
    </source>
</evidence>
<protein>
    <recommendedName>
        <fullName evidence="16">Protein kinase domain-containing protein</fullName>
    </recommendedName>
</protein>
<keyword evidence="3" id="KW-0723">Serine/threonine-protein kinase</keyword>
<dbReference type="InterPro" id="IPR011009">
    <property type="entry name" value="Kinase-like_dom_sf"/>
</dbReference>
<name>A0A3P7IFI8_STRVU</name>
<evidence type="ECO:0000256" key="15">
    <source>
        <dbReference type="ARBA" id="ARBA00049280"/>
    </source>
</evidence>
<evidence type="ECO:0000256" key="4">
    <source>
        <dbReference type="ARBA" id="ARBA00022553"/>
    </source>
</evidence>
<evidence type="ECO:0000256" key="10">
    <source>
        <dbReference type="ARBA" id="ARBA00022840"/>
    </source>
</evidence>
<keyword evidence="12" id="KW-0131">Cell cycle</keyword>
<sequence length="221" mass="25611">MMDIRKYLDLLPDERHLPPSIVKRIAFQTCQATCFMHQRRVVHRDLKPQNLLIDENGVIKIADFGLSRSINVPVRVYTHEVVTLWYRAPEILLGANRYAAAIDSWAIGCILAEITLKKPLFMGDSEIDQLFQTFRLLGTPGEKMWQGVSSLPQFKLNFPKWKAMLRYDPSQRISMRGALYHPYFYDVRSSWNSFDTNRSYDLQMDTSTVPAGNYRGELFLG</sequence>
<dbReference type="EMBL" id="UYYB01022929">
    <property type="protein sequence ID" value="VDM71961.1"/>
    <property type="molecule type" value="Genomic_DNA"/>
</dbReference>
<keyword evidence="4" id="KW-0597">Phosphoprotein</keyword>
<dbReference type="PROSITE" id="PS00108">
    <property type="entry name" value="PROTEIN_KINASE_ST"/>
    <property type="match status" value="1"/>
</dbReference>
<keyword evidence="6" id="KW-0808">Transferase</keyword>
<evidence type="ECO:0000256" key="6">
    <source>
        <dbReference type="ARBA" id="ARBA00022679"/>
    </source>
</evidence>
<dbReference type="GO" id="GO:0004693">
    <property type="term" value="F:cyclin-dependent protein serine/threonine kinase activity"/>
    <property type="evidence" value="ECO:0007669"/>
    <property type="project" value="UniProtKB-EC"/>
</dbReference>
<dbReference type="InterPro" id="IPR050108">
    <property type="entry name" value="CDK"/>
</dbReference>
<accession>A0A3P7IFI8</accession>
<evidence type="ECO:0000256" key="13">
    <source>
        <dbReference type="ARBA" id="ARBA00047811"/>
    </source>
</evidence>
<evidence type="ECO:0000256" key="8">
    <source>
        <dbReference type="ARBA" id="ARBA00022776"/>
    </source>
</evidence>
<dbReference type="Proteomes" id="UP000270094">
    <property type="component" value="Unassembled WGS sequence"/>
</dbReference>
<dbReference type="PANTHER" id="PTHR24056">
    <property type="entry name" value="CELL DIVISION PROTEIN KINASE"/>
    <property type="match status" value="1"/>
</dbReference>
<keyword evidence="9" id="KW-0418">Kinase</keyword>
<dbReference type="GO" id="GO:0007095">
    <property type="term" value="P:mitotic G2 DNA damage checkpoint signaling"/>
    <property type="evidence" value="ECO:0007669"/>
    <property type="project" value="TreeGrafter"/>
</dbReference>
<evidence type="ECO:0000256" key="7">
    <source>
        <dbReference type="ARBA" id="ARBA00022741"/>
    </source>
</evidence>
<dbReference type="PANTHER" id="PTHR24056:SF334">
    <property type="entry name" value="CYCLIN-DEPENDENT KINASE 1"/>
    <property type="match status" value="1"/>
</dbReference>
<dbReference type="GO" id="GO:0005524">
    <property type="term" value="F:ATP binding"/>
    <property type="evidence" value="ECO:0007669"/>
    <property type="project" value="UniProtKB-KW"/>
</dbReference>
<dbReference type="PROSITE" id="PS50011">
    <property type="entry name" value="PROTEIN_KINASE_DOM"/>
    <property type="match status" value="1"/>
</dbReference>
<gene>
    <name evidence="17" type="ORF">SVUK_LOCUS6959</name>
</gene>
<organism evidence="17 18">
    <name type="scientific">Strongylus vulgaris</name>
    <name type="common">Blood worm</name>
    <dbReference type="NCBI Taxonomy" id="40348"/>
    <lineage>
        <taxon>Eukaryota</taxon>
        <taxon>Metazoa</taxon>
        <taxon>Ecdysozoa</taxon>
        <taxon>Nematoda</taxon>
        <taxon>Chromadorea</taxon>
        <taxon>Rhabditida</taxon>
        <taxon>Rhabditina</taxon>
        <taxon>Rhabditomorpha</taxon>
        <taxon>Strongyloidea</taxon>
        <taxon>Strongylidae</taxon>
        <taxon>Strongylus</taxon>
    </lineage>
</organism>
<evidence type="ECO:0000259" key="16">
    <source>
        <dbReference type="PROSITE" id="PS50011"/>
    </source>
</evidence>
<keyword evidence="10" id="KW-0067">ATP-binding</keyword>
<comment type="catalytic activity">
    <reaction evidence="13">
        <text>L-threonyl-[protein] + ATP = O-phospho-L-threonyl-[protein] + ADP + H(+)</text>
        <dbReference type="Rhea" id="RHEA:46608"/>
        <dbReference type="Rhea" id="RHEA-COMP:11060"/>
        <dbReference type="Rhea" id="RHEA-COMP:11605"/>
        <dbReference type="ChEBI" id="CHEBI:15378"/>
        <dbReference type="ChEBI" id="CHEBI:30013"/>
        <dbReference type="ChEBI" id="CHEBI:30616"/>
        <dbReference type="ChEBI" id="CHEBI:61977"/>
        <dbReference type="ChEBI" id="CHEBI:456216"/>
        <dbReference type="EC" id="2.7.11.22"/>
    </reaction>
</comment>
<evidence type="ECO:0000256" key="3">
    <source>
        <dbReference type="ARBA" id="ARBA00022527"/>
    </source>
</evidence>
<dbReference type="GO" id="GO:0000086">
    <property type="term" value="P:G2/M transition of mitotic cell cycle"/>
    <property type="evidence" value="ECO:0007669"/>
    <property type="project" value="TreeGrafter"/>
</dbReference>
<evidence type="ECO:0000256" key="2">
    <source>
        <dbReference type="ARBA" id="ARBA00006485"/>
    </source>
</evidence>
<feature type="domain" description="Protein kinase" evidence="16">
    <location>
        <begin position="1"/>
        <end position="184"/>
    </location>
</feature>
<keyword evidence="8" id="KW-0498">Mitosis</keyword>
<dbReference type="GO" id="GO:0005634">
    <property type="term" value="C:nucleus"/>
    <property type="evidence" value="ECO:0007669"/>
    <property type="project" value="UniProtKB-SubCell"/>
</dbReference>
<evidence type="ECO:0000256" key="14">
    <source>
        <dbReference type="ARBA" id="ARBA00048367"/>
    </source>
</evidence>
<dbReference type="Gene3D" id="1.10.510.10">
    <property type="entry name" value="Transferase(Phosphotransferase) domain 1"/>
    <property type="match status" value="1"/>
</dbReference>
<dbReference type="InterPro" id="IPR008271">
    <property type="entry name" value="Ser/Thr_kinase_AS"/>
</dbReference>
<dbReference type="GO" id="GO:0051301">
    <property type="term" value="P:cell division"/>
    <property type="evidence" value="ECO:0007669"/>
    <property type="project" value="UniProtKB-KW"/>
</dbReference>
<evidence type="ECO:0000256" key="1">
    <source>
        <dbReference type="ARBA" id="ARBA00004123"/>
    </source>
</evidence>
<reference evidence="17 18" key="1">
    <citation type="submission" date="2018-11" db="EMBL/GenBank/DDBJ databases">
        <authorList>
            <consortium name="Pathogen Informatics"/>
        </authorList>
    </citation>
    <scope>NUCLEOTIDE SEQUENCE [LARGE SCALE GENOMIC DNA]</scope>
</reference>
<proteinExistence type="inferred from homology"/>